<organism evidence="2 4">
    <name type="scientific">Rathayibacter rathayi</name>
    <name type="common">Corynebacterium rathayi</name>
    <dbReference type="NCBI Taxonomy" id="33887"/>
    <lineage>
        <taxon>Bacteria</taxon>
        <taxon>Bacillati</taxon>
        <taxon>Actinomycetota</taxon>
        <taxon>Actinomycetes</taxon>
        <taxon>Micrococcales</taxon>
        <taxon>Microbacteriaceae</taxon>
        <taxon>Rathayibacter</taxon>
    </lineage>
</organism>
<dbReference type="KEGG" id="rry:C1O28_08565"/>
<dbReference type="GeneID" id="49820524"/>
<feature type="compositionally biased region" description="Low complexity" evidence="1">
    <location>
        <begin position="61"/>
        <end position="77"/>
    </location>
</feature>
<evidence type="ECO:0000313" key="3">
    <source>
        <dbReference type="EMBL" id="PPH79909.1"/>
    </source>
</evidence>
<reference evidence="4 5" key="1">
    <citation type="submission" date="2018-02" db="EMBL/GenBank/DDBJ databases">
        <title>Bacteriophage NCPPB3778 and a type I-E CRISPR drive the evolution of the US Biological Select Agent, Rathayibacter toxicus.</title>
        <authorList>
            <person name="Davis E.W.II."/>
            <person name="Tabima J.F."/>
            <person name="Weisberg A.J."/>
            <person name="Lopes L.D."/>
            <person name="Wiseman M.S."/>
            <person name="Wiseman M.S."/>
            <person name="Pupko T."/>
            <person name="Belcher M.S."/>
            <person name="Sechler A.J."/>
            <person name="Tancos M.A."/>
            <person name="Schroeder B.K."/>
            <person name="Murray T.D."/>
            <person name="Luster D.G."/>
            <person name="Schneider W.L."/>
            <person name="Rogers E."/>
            <person name="Andreote F.D."/>
            <person name="Grunwald N.J."/>
            <person name="Putnam M.L."/>
            <person name="Chang J.H."/>
        </authorList>
    </citation>
    <scope>NUCLEOTIDE SEQUENCE [LARGE SCALE GENOMIC DNA]</scope>
    <source>
        <strain evidence="3 5">AY1D6</strain>
        <strain evidence="2 4">AY1I9</strain>
    </source>
</reference>
<dbReference type="EMBL" id="PSUL01000001">
    <property type="protein sequence ID" value="PPF16395.1"/>
    <property type="molecule type" value="Genomic_DNA"/>
</dbReference>
<dbReference type="RefSeq" id="WP_104248428.1">
    <property type="nucleotide sequence ID" value="NZ_CP028129.1"/>
</dbReference>
<comment type="caution">
    <text evidence="2">The sequence shown here is derived from an EMBL/GenBank/DDBJ whole genome shotgun (WGS) entry which is preliminary data.</text>
</comment>
<evidence type="ECO:0000313" key="2">
    <source>
        <dbReference type="EMBL" id="PPF16395.1"/>
    </source>
</evidence>
<dbReference type="EMBL" id="PSVT01000001">
    <property type="protein sequence ID" value="PPH79909.1"/>
    <property type="molecule type" value="Genomic_DNA"/>
</dbReference>
<evidence type="ECO:0000313" key="4">
    <source>
        <dbReference type="Proteomes" id="UP000237881"/>
    </source>
</evidence>
<gene>
    <name evidence="2" type="ORF">C5C04_01040</name>
    <name evidence="3" type="ORF">C5C40_01055</name>
</gene>
<keyword evidence="5" id="KW-1185">Reference proteome</keyword>
<proteinExistence type="predicted"/>
<evidence type="ECO:0000313" key="5">
    <source>
        <dbReference type="Proteomes" id="UP000239698"/>
    </source>
</evidence>
<name>A0ABD6WCY0_RATRA</name>
<accession>A0ABD6WCY0</accession>
<protein>
    <submittedName>
        <fullName evidence="2">Uncharacterized protein</fullName>
    </submittedName>
</protein>
<dbReference type="AlphaFoldDB" id="A0ABD6WCY0"/>
<dbReference type="Proteomes" id="UP000237881">
    <property type="component" value="Unassembled WGS sequence"/>
</dbReference>
<evidence type="ECO:0000256" key="1">
    <source>
        <dbReference type="SAM" id="MobiDB-lite"/>
    </source>
</evidence>
<sequence length="77" mass="8247">MPRPPSRARLRCLLDILEDPAPVNPGHAQHLRALLREALEWIACHRPRESGAWSGPSSGKPAAAVAPEDPAVTDPGL</sequence>
<feature type="region of interest" description="Disordered" evidence="1">
    <location>
        <begin position="48"/>
        <end position="77"/>
    </location>
</feature>
<dbReference type="Proteomes" id="UP000239698">
    <property type="component" value="Unassembled WGS sequence"/>
</dbReference>